<dbReference type="PANTHER" id="PTHR12378">
    <property type="entry name" value="DESUMOYLATING ISOPEPTIDASE"/>
    <property type="match status" value="1"/>
</dbReference>
<dbReference type="SMART" id="SM01179">
    <property type="entry name" value="DUF862"/>
    <property type="match status" value="1"/>
</dbReference>
<keyword evidence="2" id="KW-0645">Protease</keyword>
<dbReference type="AlphaFoldDB" id="A0A4Y9YQU1"/>
<evidence type="ECO:0008006" key="9">
    <source>
        <dbReference type="Google" id="ProtNLM"/>
    </source>
</evidence>
<dbReference type="STRING" id="205917.A0A4Y9YQU1"/>
<dbReference type="EMBL" id="SEOQ01000382">
    <property type="protein sequence ID" value="TFY64170.1"/>
    <property type="molecule type" value="Genomic_DNA"/>
</dbReference>
<proteinExistence type="inferred from homology"/>
<dbReference type="Gene3D" id="1.25.10.10">
    <property type="entry name" value="Leucine-rich Repeat Variant"/>
    <property type="match status" value="1"/>
</dbReference>
<dbReference type="InterPro" id="IPR017937">
    <property type="entry name" value="Thioredoxin_CS"/>
</dbReference>
<dbReference type="GO" id="GO:0008233">
    <property type="term" value="F:peptidase activity"/>
    <property type="evidence" value="ECO:0007669"/>
    <property type="project" value="UniProtKB-KW"/>
</dbReference>
<dbReference type="PANTHER" id="PTHR12378:SF7">
    <property type="entry name" value="DESUMOYLATING ISOPEPTIDASE 1"/>
    <property type="match status" value="1"/>
</dbReference>
<dbReference type="GO" id="GO:0006508">
    <property type="term" value="P:proteolysis"/>
    <property type="evidence" value="ECO:0007669"/>
    <property type="project" value="UniProtKB-KW"/>
</dbReference>
<dbReference type="InterPro" id="IPR011989">
    <property type="entry name" value="ARM-like"/>
</dbReference>
<dbReference type="InterPro" id="IPR008580">
    <property type="entry name" value="PPPDE_dom"/>
</dbReference>
<dbReference type="CDD" id="cd02947">
    <property type="entry name" value="TRX_family"/>
    <property type="match status" value="1"/>
</dbReference>
<evidence type="ECO:0000256" key="1">
    <source>
        <dbReference type="ARBA" id="ARBA00008140"/>
    </source>
</evidence>
<dbReference type="Gene3D" id="3.90.1720.30">
    <property type="entry name" value="PPPDE domains"/>
    <property type="match status" value="1"/>
</dbReference>
<dbReference type="Pfam" id="PF05903">
    <property type="entry name" value="Peptidase_C97"/>
    <property type="match status" value="1"/>
</dbReference>
<evidence type="ECO:0000313" key="7">
    <source>
        <dbReference type="EMBL" id="TFY64170.1"/>
    </source>
</evidence>
<dbReference type="InterPro" id="IPR042266">
    <property type="entry name" value="PPPDE_sf"/>
</dbReference>
<dbReference type="PROSITE" id="PS51352">
    <property type="entry name" value="THIOREDOXIN_2"/>
    <property type="match status" value="1"/>
</dbReference>
<dbReference type="OrthoDB" id="21221at2759"/>
<feature type="domain" description="PUL" evidence="5">
    <location>
        <begin position="332"/>
        <end position="637"/>
    </location>
</feature>
<organism evidence="7 8">
    <name type="scientific">Dentipellis fragilis</name>
    <dbReference type="NCBI Taxonomy" id="205917"/>
    <lineage>
        <taxon>Eukaryota</taxon>
        <taxon>Fungi</taxon>
        <taxon>Dikarya</taxon>
        <taxon>Basidiomycota</taxon>
        <taxon>Agaricomycotina</taxon>
        <taxon>Agaricomycetes</taxon>
        <taxon>Russulales</taxon>
        <taxon>Hericiaceae</taxon>
        <taxon>Dentipellis</taxon>
    </lineage>
</organism>
<feature type="domain" description="Thioredoxin" evidence="4">
    <location>
        <begin position="158"/>
        <end position="315"/>
    </location>
</feature>
<comment type="caution">
    <text evidence="7">The sequence shown here is derived from an EMBL/GenBank/DDBJ whole genome shotgun (WGS) entry which is preliminary data.</text>
</comment>
<keyword evidence="3" id="KW-0378">Hydrolase</keyword>
<dbReference type="InterPro" id="IPR013535">
    <property type="entry name" value="PUL_dom"/>
</dbReference>
<evidence type="ECO:0000256" key="3">
    <source>
        <dbReference type="ARBA" id="ARBA00022801"/>
    </source>
</evidence>
<dbReference type="Pfam" id="PF00085">
    <property type="entry name" value="Thioredoxin"/>
    <property type="match status" value="1"/>
</dbReference>
<dbReference type="SUPFAM" id="SSF52833">
    <property type="entry name" value="Thioredoxin-like"/>
    <property type="match status" value="1"/>
</dbReference>
<comment type="similarity">
    <text evidence="1">Belongs to the DeSI family.</text>
</comment>
<protein>
    <recommendedName>
        <fullName evidence="9">PPPDE domain-containing protein</fullName>
    </recommendedName>
</protein>
<dbReference type="PROSITE" id="PS51396">
    <property type="entry name" value="PUL"/>
    <property type="match status" value="1"/>
</dbReference>
<dbReference type="Gene3D" id="3.40.30.10">
    <property type="entry name" value="Glutaredoxin"/>
    <property type="match status" value="1"/>
</dbReference>
<gene>
    <name evidence="7" type="ORF">EVG20_g6040</name>
</gene>
<dbReference type="GO" id="GO:0070646">
    <property type="term" value="P:protein modification by small protein removal"/>
    <property type="evidence" value="ECO:0007669"/>
    <property type="project" value="TreeGrafter"/>
</dbReference>
<reference evidence="7 8" key="1">
    <citation type="submission" date="2019-02" db="EMBL/GenBank/DDBJ databases">
        <title>Genome sequencing of the rare red list fungi Dentipellis fragilis.</title>
        <authorList>
            <person name="Buettner E."/>
            <person name="Kellner H."/>
        </authorList>
    </citation>
    <scope>NUCLEOTIDE SEQUENCE [LARGE SCALE GENOMIC DNA]</scope>
    <source>
        <strain evidence="7 8">DSM 105465</strain>
    </source>
</reference>
<dbReference type="Pfam" id="PF08324">
    <property type="entry name" value="PUL"/>
    <property type="match status" value="1"/>
</dbReference>
<dbReference type="Proteomes" id="UP000298327">
    <property type="component" value="Unassembled WGS sequence"/>
</dbReference>
<evidence type="ECO:0000256" key="2">
    <source>
        <dbReference type="ARBA" id="ARBA00022670"/>
    </source>
</evidence>
<evidence type="ECO:0000259" key="6">
    <source>
        <dbReference type="PROSITE" id="PS51858"/>
    </source>
</evidence>
<sequence>MATLVKLYVYDLSNGLAKAMSLQLTGKQINGIWHTSVVVFGKELFYGQGIDITRPGGSHLGQPLQIVDMGETAIDEPTFEEYLSEMRQHYTADKYHLLDFNCNSFTNDCVGFLTGGSIPSWIKDLPSDFLSTPFGASLRPTIDSMYRRPSAGARAPAPTPAQPTPDLTSALLQAVATRAASSTLTNGPVASGSGSSTPSTATLAAPIHVSTNPASFHSTLKSHRSVVAFFTSTTCAPCRMIEPVFEELARAKTRGEGKIAFVKVDIGAGMGQLLASEYKVNATPTFQFFLDGKKVHELKGVNAPELRSQVDLLLYEAFPPHPHTSLNLAAVSQISLDPILFSQVPALDTVQEKLFSFIYALGQEKLPNRTQLKDSMSQTVFPWLQLRFGPNRTKSPPAPTAILITAFAQMAATLVQVLPVGSLFPFLDVWRLAILDPSIASASLSPLTTLLTNLSNSSTIVPRATRLTLLRVLSNALGSPVLARSLLAEDKKAKSGLTTVLVQTLLHQDRLVRVAAASVAFNASAWVQRGRVASLQGNDGKADGISEGEEDGDWDVELVSAIVEALGNETESEDVVHRLTATLAMFLRLSPFYATQVVSLLDVLGAQAMLKAKLSDDSVLKIQKKEVRALVEEVADRLCT</sequence>
<feature type="domain" description="PPPDE" evidence="6">
    <location>
        <begin position="3"/>
        <end position="143"/>
    </location>
</feature>
<dbReference type="InterPro" id="IPR036249">
    <property type="entry name" value="Thioredoxin-like_sf"/>
</dbReference>
<dbReference type="PROSITE" id="PS51858">
    <property type="entry name" value="PPPDE"/>
    <property type="match status" value="1"/>
</dbReference>
<evidence type="ECO:0000313" key="8">
    <source>
        <dbReference type="Proteomes" id="UP000298327"/>
    </source>
</evidence>
<dbReference type="PROSITE" id="PS00194">
    <property type="entry name" value="THIOREDOXIN_1"/>
    <property type="match status" value="1"/>
</dbReference>
<name>A0A4Y9YQU1_9AGAM</name>
<evidence type="ECO:0000259" key="4">
    <source>
        <dbReference type="PROSITE" id="PS51352"/>
    </source>
</evidence>
<accession>A0A4Y9YQU1</accession>
<keyword evidence="8" id="KW-1185">Reference proteome</keyword>
<dbReference type="InterPro" id="IPR013766">
    <property type="entry name" value="Thioredoxin_domain"/>
</dbReference>
<evidence type="ECO:0000259" key="5">
    <source>
        <dbReference type="PROSITE" id="PS51396"/>
    </source>
</evidence>